<organism evidence="1 2">
    <name type="scientific">Coleofasciculus chthonoplastes PCC 7420</name>
    <dbReference type="NCBI Taxonomy" id="118168"/>
    <lineage>
        <taxon>Bacteria</taxon>
        <taxon>Bacillati</taxon>
        <taxon>Cyanobacteriota</taxon>
        <taxon>Cyanophyceae</taxon>
        <taxon>Coleofasciculales</taxon>
        <taxon>Coleofasciculaceae</taxon>
        <taxon>Coleofasciculus</taxon>
    </lineage>
</organism>
<dbReference type="eggNOG" id="ENOG50315FB">
    <property type="taxonomic scope" value="Bacteria"/>
</dbReference>
<dbReference type="HOGENOM" id="CLU_134953_2_0_3"/>
<dbReference type="Proteomes" id="UP000003835">
    <property type="component" value="Unassembled WGS sequence"/>
</dbReference>
<protein>
    <submittedName>
        <fullName evidence="1">Uncharacterized protein</fullName>
    </submittedName>
</protein>
<evidence type="ECO:0000313" key="1">
    <source>
        <dbReference type="EMBL" id="EDX76884.1"/>
    </source>
</evidence>
<gene>
    <name evidence="1" type="ORF">MC7420_1887</name>
</gene>
<dbReference type="OrthoDB" id="462384at2"/>
<dbReference type="AlphaFoldDB" id="B4VN08"/>
<dbReference type="RefSeq" id="WP_006099842.1">
    <property type="nucleotide sequence ID" value="NZ_DS989845.1"/>
</dbReference>
<evidence type="ECO:0000313" key="2">
    <source>
        <dbReference type="Proteomes" id="UP000003835"/>
    </source>
</evidence>
<name>B4VN08_9CYAN</name>
<keyword evidence="2" id="KW-1185">Reference proteome</keyword>
<dbReference type="EMBL" id="DS989845">
    <property type="protein sequence ID" value="EDX76884.1"/>
    <property type="molecule type" value="Genomic_DNA"/>
</dbReference>
<proteinExistence type="predicted"/>
<sequence length="137" mass="16097">MSFTYSPGNLPFQRLRDVRGALLQLHKALLHSERDRYERFHGRIRSKGEFFQLVVQDEWFSWLRPFSQFIVQIDEALSAKEPITLHQANELLDEARSLVSPDEAGTNREQRYYQAIQRDPNIALMHADVSRLLSKNK</sequence>
<accession>B4VN08</accession>
<reference evidence="1 2" key="1">
    <citation type="submission" date="2008-07" db="EMBL/GenBank/DDBJ databases">
        <authorList>
            <person name="Tandeau de Marsac N."/>
            <person name="Ferriera S."/>
            <person name="Johnson J."/>
            <person name="Kravitz S."/>
            <person name="Beeson K."/>
            <person name="Sutton G."/>
            <person name="Rogers Y.-H."/>
            <person name="Friedman R."/>
            <person name="Frazier M."/>
            <person name="Venter J.C."/>
        </authorList>
    </citation>
    <scope>NUCLEOTIDE SEQUENCE [LARGE SCALE GENOMIC DNA]</scope>
    <source>
        <strain evidence="1 2">PCC 7420</strain>
    </source>
</reference>